<dbReference type="OrthoDB" id="4775361at2"/>
<dbReference type="AlphaFoldDB" id="A0A6C1TV05"/>
<dbReference type="EMBL" id="RXIR01000037">
    <property type="protein sequence ID" value="TVS25816.1"/>
    <property type="molecule type" value="Genomic_DNA"/>
</dbReference>
<dbReference type="RefSeq" id="WP_144317802.1">
    <property type="nucleotide sequence ID" value="NZ_CP038157.1"/>
</dbReference>
<evidence type="ECO:0000313" key="1">
    <source>
        <dbReference type="EMBL" id="MBA4504977.1"/>
    </source>
</evidence>
<evidence type="ECO:0000313" key="4">
    <source>
        <dbReference type="Proteomes" id="UP000580709"/>
    </source>
</evidence>
<evidence type="ECO:0000313" key="3">
    <source>
        <dbReference type="Proteomes" id="UP000336646"/>
    </source>
</evidence>
<name>A0A6C1TV05_9CORY</name>
<dbReference type="Proteomes" id="UP000580709">
    <property type="component" value="Unassembled WGS sequence"/>
</dbReference>
<evidence type="ECO:0008006" key="5">
    <source>
        <dbReference type="Google" id="ProtNLM"/>
    </source>
</evidence>
<gene>
    <name evidence="2" type="ORF">EKI59_11350</name>
    <name evidence="1" type="ORF">H0H28_06485</name>
</gene>
<sequence>MFNAMAQGDWRTPLAEKLIDLRKLSRTDPRRLDPTSNNLVCLTRQIAMPADVHAELRFHEMRFVEALARGRNSYGAVLVGRSAARVQGMWVVSMSSEPVELALPSAHVPPSYRSAGGVVCRRRPISQHNVIHGVRVTHPVRTFIDIARDHGFAEGLIAADWLRSQGFERGHLVAAVEKMGRFRNLSVVRRCIEHSSAASESPYESLARALFIWGKVGDIEVQVEICGFRVDLLIDGWVAVEIDGDLKYSQDPEQTIIQEYNRQKQIGNLGFAFMRYRPEELRREPRRVLAEVRSTLESGASQLRNTALR</sequence>
<reference evidence="2 3" key="1">
    <citation type="submission" date="2018-12" db="EMBL/GenBank/DDBJ databases">
        <title>Corynebacterium sanguinis sp. nov., a clinically-associated and environmental corynebacterium.</title>
        <authorList>
            <person name="Gonzales-Siles L."/>
            <person name="Jaen-Luchoro D."/>
            <person name="Cardew S."/>
            <person name="Inganas E."/>
            <person name="Ohlen M."/>
            <person name="Jensie-Markopolous S."/>
            <person name="Pinyeiro-Iglesias B."/>
            <person name="Molin K."/>
            <person name="Skovbjerg S."/>
            <person name="Svensson-Stadler L."/>
            <person name="Funke G."/>
            <person name="Moore E.R.B."/>
        </authorList>
    </citation>
    <scope>NUCLEOTIDE SEQUENCE [LARGE SCALE GENOMIC DNA]</scope>
    <source>
        <strain evidence="2 3">58734</strain>
    </source>
</reference>
<dbReference type="Proteomes" id="UP000336646">
    <property type="component" value="Unassembled WGS sequence"/>
</dbReference>
<dbReference type="Gene3D" id="3.40.960.10">
    <property type="entry name" value="VSR Endonuclease"/>
    <property type="match status" value="1"/>
</dbReference>
<reference evidence="1 4" key="2">
    <citation type="submission" date="2020-07" db="EMBL/GenBank/DDBJ databases">
        <authorList>
            <person name="Khare M."/>
        </authorList>
    </citation>
    <scope>NUCLEOTIDE SEQUENCE [LARGE SCALE GENOMIC DNA]</scope>
    <source>
        <strain evidence="1 4">P8776</strain>
    </source>
</reference>
<proteinExistence type="predicted"/>
<dbReference type="EMBL" id="JACEOR010000243">
    <property type="protein sequence ID" value="MBA4504977.1"/>
    <property type="molecule type" value="Genomic_DNA"/>
</dbReference>
<accession>A0A6C1TV05</accession>
<protein>
    <recommendedName>
        <fullName evidence="5">DUF559 domain-containing protein</fullName>
    </recommendedName>
</protein>
<evidence type="ECO:0000313" key="2">
    <source>
        <dbReference type="EMBL" id="TVS25816.1"/>
    </source>
</evidence>
<keyword evidence="4" id="KW-1185">Reference proteome</keyword>
<dbReference type="GeneID" id="74901776"/>
<organism evidence="2 3">
    <name type="scientific">Corynebacterium sanguinis</name>
    <dbReference type="NCBI Taxonomy" id="2594913"/>
    <lineage>
        <taxon>Bacteria</taxon>
        <taxon>Bacillati</taxon>
        <taxon>Actinomycetota</taxon>
        <taxon>Actinomycetes</taxon>
        <taxon>Mycobacteriales</taxon>
        <taxon>Corynebacteriaceae</taxon>
        <taxon>Corynebacterium</taxon>
    </lineage>
</organism>
<comment type="caution">
    <text evidence="2">The sequence shown here is derived from an EMBL/GenBank/DDBJ whole genome shotgun (WGS) entry which is preliminary data.</text>
</comment>